<sequence precursor="true">MQLFRSSLCITSSLLFAIIVMNSACQGADDFHRFTITNTAEKQYVDSITLSPKDFGGVAADSKWRVRKEILRGGKQEGVDLITLDNGRMKIRIIPTRGLSILDMQVGDFRLGWESPVKEVVHPQFVDLDTRGGLGWLDGFNEWMVRCGLEFAGHPGTDKFVDNTGAEAEMELTLHGKVGNIPASEVELRIQKEAPHRITIRGTVHERMFFGPKLELITEISTVPGSQEITVSDWVTNRGAGDQELMLIYHTNYGAPLLEEGAELLAPIKSLAPMNETAIAGLKDYSTYAAPTPGFSEQVFLTELFANADGETTVCLKSKSGQRAASISFQTKQLPYFTIWKNTTAKADGYVTGLEPGTCFPFNRRVERQFGRVPKLAPGETRQFSLTFGLHLDEKAVQEITQEINQIQDGRKPEISQTPPQHD</sequence>
<organism evidence="3 4">
    <name type="scientific">Thalassoglobus polymorphus</name>
    <dbReference type="NCBI Taxonomy" id="2527994"/>
    <lineage>
        <taxon>Bacteria</taxon>
        <taxon>Pseudomonadati</taxon>
        <taxon>Planctomycetota</taxon>
        <taxon>Planctomycetia</taxon>
        <taxon>Planctomycetales</taxon>
        <taxon>Planctomycetaceae</taxon>
        <taxon>Thalassoglobus</taxon>
    </lineage>
</organism>
<gene>
    <name evidence="3" type="ORF">Mal48_01030</name>
</gene>
<reference evidence="3 4" key="1">
    <citation type="submission" date="2019-02" db="EMBL/GenBank/DDBJ databases">
        <title>Deep-cultivation of Planctomycetes and their phenomic and genomic characterization uncovers novel biology.</title>
        <authorList>
            <person name="Wiegand S."/>
            <person name="Jogler M."/>
            <person name="Boedeker C."/>
            <person name="Pinto D."/>
            <person name="Vollmers J."/>
            <person name="Rivas-Marin E."/>
            <person name="Kohn T."/>
            <person name="Peeters S.H."/>
            <person name="Heuer A."/>
            <person name="Rast P."/>
            <person name="Oberbeckmann S."/>
            <person name="Bunk B."/>
            <person name="Jeske O."/>
            <person name="Meyerdierks A."/>
            <person name="Storesund J.E."/>
            <person name="Kallscheuer N."/>
            <person name="Luecker S."/>
            <person name="Lage O.M."/>
            <person name="Pohl T."/>
            <person name="Merkel B.J."/>
            <person name="Hornburger P."/>
            <person name="Mueller R.-W."/>
            <person name="Bruemmer F."/>
            <person name="Labrenz M."/>
            <person name="Spormann A.M."/>
            <person name="Op den Camp H."/>
            <person name="Overmann J."/>
            <person name="Amann R."/>
            <person name="Jetten M.S.M."/>
            <person name="Mascher T."/>
            <person name="Medema M.H."/>
            <person name="Devos D.P."/>
            <person name="Kaster A.-K."/>
            <person name="Ovreas L."/>
            <person name="Rohde M."/>
            <person name="Galperin M.Y."/>
            <person name="Jogler C."/>
        </authorList>
    </citation>
    <scope>NUCLEOTIDE SEQUENCE [LARGE SCALE GENOMIC DNA]</scope>
    <source>
        <strain evidence="3 4">Mal48</strain>
    </source>
</reference>
<name>A0A517QGY5_9PLAN</name>
<evidence type="ECO:0000256" key="2">
    <source>
        <dbReference type="SAM" id="SignalP"/>
    </source>
</evidence>
<dbReference type="GO" id="GO:0030246">
    <property type="term" value="F:carbohydrate binding"/>
    <property type="evidence" value="ECO:0007669"/>
    <property type="project" value="InterPro"/>
</dbReference>
<dbReference type="EMBL" id="CP036267">
    <property type="protein sequence ID" value="QDT30875.1"/>
    <property type="molecule type" value="Genomic_DNA"/>
</dbReference>
<dbReference type="InterPro" id="IPR014718">
    <property type="entry name" value="GH-type_carb-bd"/>
</dbReference>
<dbReference type="InterPro" id="IPR027839">
    <property type="entry name" value="DUF4432"/>
</dbReference>
<protein>
    <recommendedName>
        <fullName evidence="5">DUF4432 domain-containing protein</fullName>
    </recommendedName>
</protein>
<dbReference type="AlphaFoldDB" id="A0A517QGY5"/>
<dbReference type="RefSeq" id="WP_145195121.1">
    <property type="nucleotide sequence ID" value="NZ_CP036267.1"/>
</dbReference>
<evidence type="ECO:0000313" key="4">
    <source>
        <dbReference type="Proteomes" id="UP000315724"/>
    </source>
</evidence>
<dbReference type="Pfam" id="PF14486">
    <property type="entry name" value="DUF4432"/>
    <property type="match status" value="1"/>
</dbReference>
<dbReference type="Proteomes" id="UP000315724">
    <property type="component" value="Chromosome"/>
</dbReference>
<evidence type="ECO:0000256" key="1">
    <source>
        <dbReference type="SAM" id="MobiDB-lite"/>
    </source>
</evidence>
<dbReference type="KEGG" id="tpol:Mal48_01030"/>
<feature type="signal peptide" evidence="2">
    <location>
        <begin position="1"/>
        <end position="27"/>
    </location>
</feature>
<feature type="region of interest" description="Disordered" evidence="1">
    <location>
        <begin position="404"/>
        <end position="423"/>
    </location>
</feature>
<dbReference type="Gene3D" id="2.70.98.10">
    <property type="match status" value="1"/>
</dbReference>
<keyword evidence="2" id="KW-0732">Signal</keyword>
<dbReference type="CDD" id="cd09023">
    <property type="entry name" value="Aldose_epim_Ec_c4013"/>
    <property type="match status" value="1"/>
</dbReference>
<feature type="chain" id="PRO_5021753707" description="DUF4432 domain-containing protein" evidence="2">
    <location>
        <begin position="28"/>
        <end position="423"/>
    </location>
</feature>
<evidence type="ECO:0000313" key="3">
    <source>
        <dbReference type="EMBL" id="QDT30875.1"/>
    </source>
</evidence>
<dbReference type="OrthoDB" id="6183686at2"/>
<keyword evidence="4" id="KW-1185">Reference proteome</keyword>
<accession>A0A517QGY5</accession>
<proteinExistence type="predicted"/>
<evidence type="ECO:0008006" key="5">
    <source>
        <dbReference type="Google" id="ProtNLM"/>
    </source>
</evidence>